<evidence type="ECO:0000256" key="1">
    <source>
        <dbReference type="ARBA" id="ARBA00004141"/>
    </source>
</evidence>
<dbReference type="PANTHER" id="PTHR48041">
    <property type="entry name" value="ABC TRANSPORTER G FAMILY MEMBER 28"/>
    <property type="match status" value="1"/>
</dbReference>
<proteinExistence type="inferred from homology"/>
<dbReference type="Gene3D" id="3.40.50.300">
    <property type="entry name" value="P-loop containing nucleotide triphosphate hydrolases"/>
    <property type="match status" value="1"/>
</dbReference>
<dbReference type="PROSITE" id="PS50893">
    <property type="entry name" value="ABC_TRANSPORTER_2"/>
    <property type="match status" value="1"/>
</dbReference>
<evidence type="ECO:0000256" key="7">
    <source>
        <dbReference type="ARBA" id="ARBA00022989"/>
    </source>
</evidence>
<gene>
    <name evidence="11" type="primary">106051579</name>
</gene>
<feature type="domain" description="ABC transporter" evidence="10">
    <location>
        <begin position="30"/>
        <end position="249"/>
    </location>
</feature>
<evidence type="ECO:0000313" key="12">
    <source>
        <dbReference type="Proteomes" id="UP000076420"/>
    </source>
</evidence>
<evidence type="ECO:0000259" key="10">
    <source>
        <dbReference type="PROSITE" id="PS50893"/>
    </source>
</evidence>
<dbReference type="AlphaFoldDB" id="A0A2C9LMQ5"/>
<protein>
    <recommendedName>
        <fullName evidence="10">ABC transporter domain-containing protein</fullName>
    </recommendedName>
</protein>
<dbReference type="Pfam" id="PF00005">
    <property type="entry name" value="ABC_tran"/>
    <property type="match status" value="1"/>
</dbReference>
<comment type="similarity">
    <text evidence="2">Belongs to the ABC transporter superfamily. ABCG family. Eye pigment precursor importer (TC 3.A.1.204) subfamily.</text>
</comment>
<dbReference type="SUPFAM" id="SSF52540">
    <property type="entry name" value="P-loop containing nucleoside triphosphate hydrolases"/>
    <property type="match status" value="1"/>
</dbReference>
<evidence type="ECO:0000313" key="11">
    <source>
        <dbReference type="EnsemblMetazoa" id="BGLB032918-PA"/>
    </source>
</evidence>
<evidence type="ECO:0000256" key="9">
    <source>
        <dbReference type="SAM" id="Phobius"/>
    </source>
</evidence>
<dbReference type="InterPro" id="IPR050352">
    <property type="entry name" value="ABCG_transporters"/>
</dbReference>
<dbReference type="KEGG" id="bgt:106051579"/>
<keyword evidence="4 9" id="KW-0812">Transmembrane</keyword>
<dbReference type="EnsemblMetazoa" id="BGLB032918-RA">
    <property type="protein sequence ID" value="BGLB032918-PA"/>
    <property type="gene ID" value="BGLB032918"/>
</dbReference>
<keyword evidence="6" id="KW-0067">ATP-binding</keyword>
<evidence type="ECO:0000256" key="4">
    <source>
        <dbReference type="ARBA" id="ARBA00022692"/>
    </source>
</evidence>
<keyword evidence="8 9" id="KW-0472">Membrane</keyword>
<dbReference type="VEuPathDB" id="VectorBase:BGLAX_030011"/>
<dbReference type="InterPro" id="IPR027417">
    <property type="entry name" value="P-loop_NTPase"/>
</dbReference>
<sequence>MAGREMTIFDVEKYNEKIAVTRKKASGAVLSAHNVSYTIKVASRFCSSEEKQILFDVTAIFKAGLTAVLGPTGSGKSSLLDILAGRRDNQRISGQLLLNGKPVPTNFKCMVGYVVQDDVVMGTLSVRENLTFSAALRLRASIKAAERKERINKVIKELGLEKCADTKVGNDFIRGVSGGERKRCNIGMELIISPQVLFLDEPTTGLDANTAKTVLLFLKRFLFHLFLYYVGLLESLICVVLLRKTIWRKNSCL</sequence>
<organism evidence="11 12">
    <name type="scientific">Biomphalaria glabrata</name>
    <name type="common">Bloodfluke planorb</name>
    <name type="synonym">Freshwater snail</name>
    <dbReference type="NCBI Taxonomy" id="6526"/>
    <lineage>
        <taxon>Eukaryota</taxon>
        <taxon>Metazoa</taxon>
        <taxon>Spiralia</taxon>
        <taxon>Lophotrochozoa</taxon>
        <taxon>Mollusca</taxon>
        <taxon>Gastropoda</taxon>
        <taxon>Heterobranchia</taxon>
        <taxon>Euthyneura</taxon>
        <taxon>Panpulmonata</taxon>
        <taxon>Hygrophila</taxon>
        <taxon>Lymnaeoidea</taxon>
        <taxon>Planorbidae</taxon>
        <taxon>Biomphalaria</taxon>
    </lineage>
</organism>
<dbReference type="GO" id="GO:0016887">
    <property type="term" value="F:ATP hydrolysis activity"/>
    <property type="evidence" value="ECO:0007669"/>
    <property type="project" value="InterPro"/>
</dbReference>
<name>A0A2C9LMQ5_BIOGL</name>
<evidence type="ECO:0000256" key="6">
    <source>
        <dbReference type="ARBA" id="ARBA00022840"/>
    </source>
</evidence>
<dbReference type="Proteomes" id="UP000076420">
    <property type="component" value="Unassembled WGS sequence"/>
</dbReference>
<dbReference type="PANTHER" id="PTHR48041:SF116">
    <property type="entry name" value="PROTEIN BROWN"/>
    <property type="match status" value="1"/>
</dbReference>
<keyword evidence="5" id="KW-0547">Nucleotide-binding</keyword>
<keyword evidence="7 9" id="KW-1133">Transmembrane helix</keyword>
<evidence type="ECO:0000256" key="5">
    <source>
        <dbReference type="ARBA" id="ARBA00022741"/>
    </source>
</evidence>
<keyword evidence="3" id="KW-0813">Transport</keyword>
<dbReference type="InterPro" id="IPR003593">
    <property type="entry name" value="AAA+_ATPase"/>
</dbReference>
<evidence type="ECO:0000256" key="2">
    <source>
        <dbReference type="ARBA" id="ARBA00005814"/>
    </source>
</evidence>
<evidence type="ECO:0000256" key="3">
    <source>
        <dbReference type="ARBA" id="ARBA00022448"/>
    </source>
</evidence>
<feature type="transmembrane region" description="Helical" evidence="9">
    <location>
        <begin position="221"/>
        <end position="242"/>
    </location>
</feature>
<dbReference type="GO" id="GO:0005524">
    <property type="term" value="F:ATP binding"/>
    <property type="evidence" value="ECO:0007669"/>
    <property type="project" value="UniProtKB-KW"/>
</dbReference>
<comment type="subcellular location">
    <subcellularLocation>
        <location evidence="1">Membrane</location>
        <topology evidence="1">Multi-pass membrane protein</topology>
    </subcellularLocation>
</comment>
<dbReference type="STRING" id="6526.A0A2C9LMQ5"/>
<dbReference type="VEuPathDB" id="VectorBase:BGLB032918"/>
<dbReference type="InterPro" id="IPR003439">
    <property type="entry name" value="ABC_transporter-like_ATP-bd"/>
</dbReference>
<reference evidence="11" key="1">
    <citation type="submission" date="2020-05" db="UniProtKB">
        <authorList>
            <consortium name="EnsemblMetazoa"/>
        </authorList>
    </citation>
    <scope>IDENTIFICATION</scope>
    <source>
        <strain evidence="11">BB02</strain>
    </source>
</reference>
<dbReference type="SMART" id="SM00382">
    <property type="entry name" value="AAA"/>
    <property type="match status" value="1"/>
</dbReference>
<evidence type="ECO:0000256" key="8">
    <source>
        <dbReference type="ARBA" id="ARBA00023136"/>
    </source>
</evidence>
<dbReference type="GO" id="GO:0005886">
    <property type="term" value="C:plasma membrane"/>
    <property type="evidence" value="ECO:0007669"/>
    <property type="project" value="TreeGrafter"/>
</dbReference>
<dbReference type="GO" id="GO:0042626">
    <property type="term" value="F:ATPase-coupled transmembrane transporter activity"/>
    <property type="evidence" value="ECO:0007669"/>
    <property type="project" value="TreeGrafter"/>
</dbReference>
<accession>A0A2C9LMQ5</accession>